<dbReference type="AlphaFoldDB" id="A0A2U1B4B1"/>
<evidence type="ECO:0000313" key="4">
    <source>
        <dbReference type="Proteomes" id="UP000245959"/>
    </source>
</evidence>
<reference evidence="2 5" key="2">
    <citation type="submission" date="2020-04" db="EMBL/GenBank/DDBJ databases">
        <authorList>
            <person name="Hitch T.C.A."/>
            <person name="Wylensek D."/>
            <person name="Clavel T."/>
        </authorList>
    </citation>
    <scope>NUCLEOTIDE SEQUENCE [LARGE SCALE GENOMIC DNA]</scope>
    <source>
        <strain evidence="2 5">COR2-253-APC-1A</strain>
    </source>
</reference>
<keyword evidence="1" id="KW-0175">Coiled coil</keyword>
<evidence type="ECO:0000313" key="2">
    <source>
        <dbReference type="EMBL" id="NMD85036.1"/>
    </source>
</evidence>
<evidence type="ECO:0000313" key="5">
    <source>
        <dbReference type="Proteomes" id="UP000576225"/>
    </source>
</evidence>
<dbReference type="RefSeq" id="WP_165832871.1">
    <property type="nucleotide sequence ID" value="NZ_CALXNT010000107.1"/>
</dbReference>
<dbReference type="EMBL" id="JABAEW010000001">
    <property type="protein sequence ID" value="NMD85036.1"/>
    <property type="molecule type" value="Genomic_DNA"/>
</dbReference>
<dbReference type="EMBL" id="QEKH01000008">
    <property type="protein sequence ID" value="PVY43526.1"/>
    <property type="molecule type" value="Genomic_DNA"/>
</dbReference>
<organism evidence="3 4">
    <name type="scientific">Victivallis vadensis</name>
    <dbReference type="NCBI Taxonomy" id="172901"/>
    <lineage>
        <taxon>Bacteria</taxon>
        <taxon>Pseudomonadati</taxon>
        <taxon>Lentisphaerota</taxon>
        <taxon>Lentisphaeria</taxon>
        <taxon>Victivallales</taxon>
        <taxon>Victivallaceae</taxon>
        <taxon>Victivallis</taxon>
    </lineage>
</organism>
<protein>
    <submittedName>
        <fullName evidence="2">DUF349 domain-containing protein</fullName>
    </submittedName>
</protein>
<evidence type="ECO:0000256" key="1">
    <source>
        <dbReference type="SAM" id="Coils"/>
    </source>
</evidence>
<dbReference type="Proteomes" id="UP000245959">
    <property type="component" value="Unassembled WGS sequence"/>
</dbReference>
<evidence type="ECO:0000313" key="3">
    <source>
        <dbReference type="EMBL" id="PVY43526.1"/>
    </source>
</evidence>
<gene>
    <name evidence="3" type="ORF">C8D82_10852</name>
    <name evidence="2" type="ORF">HF882_00405</name>
</gene>
<proteinExistence type="predicted"/>
<comment type="caution">
    <text evidence="3">The sequence shown here is derived from an EMBL/GenBank/DDBJ whole genome shotgun (WGS) entry which is preliminary data.</text>
</comment>
<dbReference type="Proteomes" id="UP000576225">
    <property type="component" value="Unassembled WGS sequence"/>
</dbReference>
<keyword evidence="4" id="KW-1185">Reference proteome</keyword>
<sequence>MSEQVDNLQSNRPVVVGIPDALRDLLHQREAVCAELEQLPSKVVEDYPAEIGRLTAAFHALPLPPPEYAEILDKRFAEAVQAAETAAAENEAKLKARAAKLEAAAAVTGELDALIAAGDLATLGEAEALERKWNDIVNAVGADAVDAAGFEAKFRPLKEKLDAEAAADREKAEKALKLAEEFTALTAGEDMNLLHDRKTEIEIEYAALGRVPKQAADRYVDALHKAAARLAMHYETLDLARWESYTHKLDLCAELDKLNAVPDSELPKAARALHELREKWKNLGGVPKVKNEEINTRYLEATRALQHRVDEYFAQRRQEQKQAALTKQGLCEQAAKLADSTEWNVTSEAFKTLQAAWKTIPHAGAAEKTLYANFRASADKFFGARSAYFDERNRKFDAIAEKKRALIAEAETLAEQSGEQAVRRAKQLRAEYQSAGAAGRAEPELAAKFNAAMDKFFSGCREAFAGRENRSRELIAELEQLGTAISEPGAAEKRYHEIQRELRELACRRTFDQEKKACARFEQALSGARKRVLVDKLTLAKTVARPLAAAFSALKRGETVDEASLAVEHLDRFGKLNSAAQLLKSAIAGDAKALERLEKQAAAAEADQNRICSELEKLVGVKQEPEEAAPALDLAAELQAAIAGNFAKSSARAVEKVVDPKQLLSEYLNTGLVDAETLERSFERFDNAYGKLR</sequence>
<feature type="coiled-coil region" evidence="1">
    <location>
        <begin position="587"/>
        <end position="614"/>
    </location>
</feature>
<dbReference type="GeneID" id="78294736"/>
<accession>A0A2U1B4B1</accession>
<reference evidence="3 4" key="1">
    <citation type="submission" date="2018-04" db="EMBL/GenBank/DDBJ databases">
        <title>Genomic Encyclopedia of Type Strains, Phase IV (KMG-IV): sequencing the most valuable type-strain genomes for metagenomic binning, comparative biology and taxonomic classification.</title>
        <authorList>
            <person name="Goeker M."/>
        </authorList>
    </citation>
    <scope>NUCLEOTIDE SEQUENCE [LARGE SCALE GENOMIC DNA]</scope>
    <source>
        <strain evidence="3 4">DSM 14823</strain>
    </source>
</reference>
<dbReference type="InterPro" id="IPR007139">
    <property type="entry name" value="DUF349"/>
</dbReference>
<dbReference type="Pfam" id="PF03993">
    <property type="entry name" value="DUF349"/>
    <property type="match status" value="3"/>
</dbReference>
<name>A0A2U1B4B1_9BACT</name>